<dbReference type="Proteomes" id="UP001201812">
    <property type="component" value="Unassembled WGS sequence"/>
</dbReference>
<evidence type="ECO:0000256" key="1">
    <source>
        <dbReference type="SAM" id="MobiDB-lite"/>
    </source>
</evidence>
<proteinExistence type="predicted"/>
<dbReference type="EMBL" id="JAKKPZ010000002">
    <property type="protein sequence ID" value="KAI1725700.1"/>
    <property type="molecule type" value="Genomic_DNA"/>
</dbReference>
<keyword evidence="3" id="KW-1185">Reference proteome</keyword>
<evidence type="ECO:0000313" key="3">
    <source>
        <dbReference type="Proteomes" id="UP001201812"/>
    </source>
</evidence>
<organism evidence="2 3">
    <name type="scientific">Ditylenchus destructor</name>
    <dbReference type="NCBI Taxonomy" id="166010"/>
    <lineage>
        <taxon>Eukaryota</taxon>
        <taxon>Metazoa</taxon>
        <taxon>Ecdysozoa</taxon>
        <taxon>Nematoda</taxon>
        <taxon>Chromadorea</taxon>
        <taxon>Rhabditida</taxon>
        <taxon>Tylenchina</taxon>
        <taxon>Tylenchomorpha</taxon>
        <taxon>Sphaerularioidea</taxon>
        <taxon>Anguinidae</taxon>
        <taxon>Anguininae</taxon>
        <taxon>Ditylenchus</taxon>
    </lineage>
</organism>
<feature type="region of interest" description="Disordered" evidence="1">
    <location>
        <begin position="1"/>
        <end position="79"/>
    </location>
</feature>
<evidence type="ECO:0000313" key="2">
    <source>
        <dbReference type="EMBL" id="KAI1725700.1"/>
    </source>
</evidence>
<feature type="compositionally biased region" description="Basic and acidic residues" evidence="1">
    <location>
        <begin position="30"/>
        <end position="63"/>
    </location>
</feature>
<dbReference type="AlphaFoldDB" id="A0AAD4R915"/>
<accession>A0AAD4R915</accession>
<sequence>MREEDKKRKKTKKTTQSVDEPAGTSAGCVEGKHDTKDANCRGREPAKSATKDSHNPTVERETASKPAKSPMKDPPSVAKAPIFDLCLPDDVLAIMAANKNFFKSPHKNPSILKKTSRDSRSASRSKSSKSHRSSVSPAKPEEQSIEFEPSGRPLRATPKRIGS</sequence>
<comment type="caution">
    <text evidence="2">The sequence shown here is derived from an EMBL/GenBank/DDBJ whole genome shotgun (WGS) entry which is preliminary data.</text>
</comment>
<name>A0AAD4R915_9BILA</name>
<protein>
    <submittedName>
        <fullName evidence="2">Multiple PDZ domain protein</fullName>
    </submittedName>
</protein>
<feature type="region of interest" description="Disordered" evidence="1">
    <location>
        <begin position="100"/>
        <end position="163"/>
    </location>
</feature>
<reference evidence="2" key="1">
    <citation type="submission" date="2022-01" db="EMBL/GenBank/DDBJ databases">
        <title>Genome Sequence Resource for Two Populations of Ditylenchus destructor, the Migratory Endoparasitic Phytonematode.</title>
        <authorList>
            <person name="Zhang H."/>
            <person name="Lin R."/>
            <person name="Xie B."/>
        </authorList>
    </citation>
    <scope>NUCLEOTIDE SEQUENCE</scope>
    <source>
        <strain evidence="2">BazhouSP</strain>
    </source>
</reference>
<gene>
    <name evidence="2" type="ORF">DdX_02376</name>
</gene>